<accession>A0A2T2X941</accession>
<gene>
    <name evidence="1" type="ORF">C7B43_03880</name>
</gene>
<name>A0A2T2X941_9FIRM</name>
<reference evidence="1 2" key="1">
    <citation type="journal article" date="2014" name="BMC Genomics">
        <title>Comparison of environmental and isolate Sulfobacillus genomes reveals diverse carbon, sulfur, nitrogen, and hydrogen metabolisms.</title>
        <authorList>
            <person name="Justice N.B."/>
            <person name="Norman A."/>
            <person name="Brown C.T."/>
            <person name="Singh A."/>
            <person name="Thomas B.C."/>
            <person name="Banfield J.F."/>
        </authorList>
    </citation>
    <scope>NUCLEOTIDE SEQUENCE [LARGE SCALE GENOMIC DNA]</scope>
    <source>
        <strain evidence="1">AMDSBA1</strain>
    </source>
</reference>
<comment type="caution">
    <text evidence="1">The sequence shown here is derived from an EMBL/GenBank/DDBJ whole genome shotgun (WGS) entry which is preliminary data.</text>
</comment>
<sequence length="116" mass="13373">MALGFRLARLLFRLYHPGKGDGCPGLFRMGSMQIILDWRHLEEQCQIEWTRELQGTQIRIVSLILGNCRQLETRDGQVVVAWNHIGRNPVHADVTDHRLIIRQACSCRHCVRSSDP</sequence>
<proteinExistence type="predicted"/>
<evidence type="ECO:0000313" key="1">
    <source>
        <dbReference type="EMBL" id="PSR30999.1"/>
    </source>
</evidence>
<dbReference type="AlphaFoldDB" id="A0A2T2X941"/>
<dbReference type="Proteomes" id="UP000242699">
    <property type="component" value="Unassembled WGS sequence"/>
</dbReference>
<evidence type="ECO:0000313" key="2">
    <source>
        <dbReference type="Proteomes" id="UP000242699"/>
    </source>
</evidence>
<protein>
    <submittedName>
        <fullName evidence="1">Uncharacterized protein</fullName>
    </submittedName>
</protein>
<organism evidence="1 2">
    <name type="scientific">Sulfobacillus benefaciens</name>
    <dbReference type="NCBI Taxonomy" id="453960"/>
    <lineage>
        <taxon>Bacteria</taxon>
        <taxon>Bacillati</taxon>
        <taxon>Bacillota</taxon>
        <taxon>Clostridia</taxon>
        <taxon>Eubacteriales</taxon>
        <taxon>Clostridiales Family XVII. Incertae Sedis</taxon>
        <taxon>Sulfobacillus</taxon>
    </lineage>
</organism>
<dbReference type="EMBL" id="PXYT01000005">
    <property type="protein sequence ID" value="PSR30999.1"/>
    <property type="molecule type" value="Genomic_DNA"/>
</dbReference>